<protein>
    <recommendedName>
        <fullName evidence="1">HTH cro/C1-type domain-containing protein</fullName>
    </recommendedName>
</protein>
<dbReference type="EMBL" id="AZHW01000255">
    <property type="protein sequence ID" value="ETX01234.1"/>
    <property type="molecule type" value="Genomic_DNA"/>
</dbReference>
<sequence>MRIKGTVTKDGKFWLIEFPLLNAMTQGKTRKEALLMGADWVESDIDQPGFKAEVTYEGHGIVSLTCNDDTTLLALMLRRLRQQSGLSLIQVGERLGNRSPNAYGRYEQGKASPTIAKLNELVRAVAPDRELALSI</sequence>
<gene>
    <name evidence="2" type="ORF">ETSY1_08085</name>
</gene>
<evidence type="ECO:0000259" key="1">
    <source>
        <dbReference type="PROSITE" id="PS50943"/>
    </source>
</evidence>
<dbReference type="AlphaFoldDB" id="W4LT56"/>
<dbReference type="PROSITE" id="PS50943">
    <property type="entry name" value="HTH_CROC1"/>
    <property type="match status" value="1"/>
</dbReference>
<accession>W4LT56</accession>
<comment type="caution">
    <text evidence="2">The sequence shown here is derived from an EMBL/GenBank/DDBJ whole genome shotgun (WGS) entry which is preliminary data.</text>
</comment>
<dbReference type="InterPro" id="IPR010982">
    <property type="entry name" value="Lambda_DNA-bd_dom_sf"/>
</dbReference>
<evidence type="ECO:0000313" key="3">
    <source>
        <dbReference type="Proteomes" id="UP000019141"/>
    </source>
</evidence>
<dbReference type="HOGENOM" id="CLU_1881936_0_0_7"/>
<dbReference type="GO" id="GO:0003677">
    <property type="term" value="F:DNA binding"/>
    <property type="evidence" value="ECO:0007669"/>
    <property type="project" value="InterPro"/>
</dbReference>
<dbReference type="SUPFAM" id="SSF47413">
    <property type="entry name" value="lambda repressor-like DNA-binding domains"/>
    <property type="match status" value="1"/>
</dbReference>
<dbReference type="Proteomes" id="UP000019141">
    <property type="component" value="Unassembled WGS sequence"/>
</dbReference>
<organism evidence="2 3">
    <name type="scientific">Entotheonella factor</name>
    <dbReference type="NCBI Taxonomy" id="1429438"/>
    <lineage>
        <taxon>Bacteria</taxon>
        <taxon>Pseudomonadati</taxon>
        <taxon>Nitrospinota/Tectimicrobiota group</taxon>
        <taxon>Candidatus Tectimicrobiota</taxon>
        <taxon>Candidatus Entotheonellia</taxon>
        <taxon>Candidatus Entotheonellales</taxon>
        <taxon>Candidatus Entotheonellaceae</taxon>
        <taxon>Candidatus Entotheonella</taxon>
    </lineage>
</organism>
<dbReference type="SMART" id="SM00530">
    <property type="entry name" value="HTH_XRE"/>
    <property type="match status" value="1"/>
</dbReference>
<dbReference type="InterPro" id="IPR001387">
    <property type="entry name" value="Cro/C1-type_HTH"/>
</dbReference>
<reference evidence="2 3" key="1">
    <citation type="journal article" date="2014" name="Nature">
        <title>An environmental bacterial taxon with a large and distinct metabolic repertoire.</title>
        <authorList>
            <person name="Wilson M.C."/>
            <person name="Mori T."/>
            <person name="Ruckert C."/>
            <person name="Uria A.R."/>
            <person name="Helf M.J."/>
            <person name="Takada K."/>
            <person name="Gernert C."/>
            <person name="Steffens U.A."/>
            <person name="Heycke N."/>
            <person name="Schmitt S."/>
            <person name="Rinke C."/>
            <person name="Helfrich E.J."/>
            <person name="Brachmann A.O."/>
            <person name="Gurgui C."/>
            <person name="Wakimoto T."/>
            <person name="Kracht M."/>
            <person name="Crusemann M."/>
            <person name="Hentschel U."/>
            <person name="Abe I."/>
            <person name="Matsunaga S."/>
            <person name="Kalinowski J."/>
            <person name="Takeyama H."/>
            <person name="Piel J."/>
        </authorList>
    </citation>
    <scope>NUCLEOTIDE SEQUENCE [LARGE SCALE GENOMIC DNA]</scope>
    <source>
        <strain evidence="3">TSY1</strain>
    </source>
</reference>
<keyword evidence="3" id="KW-1185">Reference proteome</keyword>
<name>W4LT56_ENTF1</name>
<proteinExistence type="predicted"/>
<dbReference type="Pfam" id="PF13560">
    <property type="entry name" value="HTH_31"/>
    <property type="match status" value="1"/>
</dbReference>
<evidence type="ECO:0000313" key="2">
    <source>
        <dbReference type="EMBL" id="ETX01234.1"/>
    </source>
</evidence>
<feature type="domain" description="HTH cro/C1-type" evidence="1">
    <location>
        <begin position="77"/>
        <end position="124"/>
    </location>
</feature>
<dbReference type="Gene3D" id="1.10.260.40">
    <property type="entry name" value="lambda repressor-like DNA-binding domains"/>
    <property type="match status" value="1"/>
</dbReference>
<dbReference type="CDD" id="cd00093">
    <property type="entry name" value="HTH_XRE"/>
    <property type="match status" value="1"/>
</dbReference>